<feature type="compositionally biased region" description="Basic residues" evidence="1">
    <location>
        <begin position="1"/>
        <end position="12"/>
    </location>
</feature>
<feature type="region of interest" description="Disordered" evidence="1">
    <location>
        <begin position="104"/>
        <end position="146"/>
    </location>
</feature>
<protein>
    <submittedName>
        <fullName evidence="2">Uncharacterized protein</fullName>
    </submittedName>
</protein>
<dbReference type="GeneID" id="54470962"/>
<feature type="region of interest" description="Disordered" evidence="1">
    <location>
        <begin position="182"/>
        <end position="211"/>
    </location>
</feature>
<evidence type="ECO:0000313" key="3">
    <source>
        <dbReference type="Proteomes" id="UP000799767"/>
    </source>
</evidence>
<dbReference type="AlphaFoldDB" id="A0A6A6PMP2"/>
<organism evidence="2 3">
    <name type="scientific">Neohortaea acidophila</name>
    <dbReference type="NCBI Taxonomy" id="245834"/>
    <lineage>
        <taxon>Eukaryota</taxon>
        <taxon>Fungi</taxon>
        <taxon>Dikarya</taxon>
        <taxon>Ascomycota</taxon>
        <taxon>Pezizomycotina</taxon>
        <taxon>Dothideomycetes</taxon>
        <taxon>Dothideomycetidae</taxon>
        <taxon>Mycosphaerellales</taxon>
        <taxon>Teratosphaeriaceae</taxon>
        <taxon>Neohortaea</taxon>
    </lineage>
</organism>
<dbReference type="EMBL" id="MU001638">
    <property type="protein sequence ID" value="KAF2481272.1"/>
    <property type="molecule type" value="Genomic_DNA"/>
</dbReference>
<accession>A0A6A6PMP2</accession>
<proteinExistence type="predicted"/>
<gene>
    <name evidence="2" type="ORF">BDY17DRAFT_185700</name>
</gene>
<dbReference type="Proteomes" id="UP000799767">
    <property type="component" value="Unassembled WGS sequence"/>
</dbReference>
<dbReference type="RefSeq" id="XP_033587842.1">
    <property type="nucleotide sequence ID" value="XM_033729960.1"/>
</dbReference>
<name>A0A6A6PMP2_9PEZI</name>
<evidence type="ECO:0000256" key="1">
    <source>
        <dbReference type="SAM" id="MobiDB-lite"/>
    </source>
</evidence>
<evidence type="ECO:0000313" key="2">
    <source>
        <dbReference type="EMBL" id="KAF2481272.1"/>
    </source>
</evidence>
<feature type="region of interest" description="Disordered" evidence="1">
    <location>
        <begin position="1"/>
        <end position="22"/>
    </location>
</feature>
<keyword evidence="3" id="KW-1185">Reference proteome</keyword>
<reference evidence="2" key="1">
    <citation type="journal article" date="2020" name="Stud. Mycol.">
        <title>101 Dothideomycetes genomes: a test case for predicting lifestyles and emergence of pathogens.</title>
        <authorList>
            <person name="Haridas S."/>
            <person name="Albert R."/>
            <person name="Binder M."/>
            <person name="Bloem J."/>
            <person name="Labutti K."/>
            <person name="Salamov A."/>
            <person name="Andreopoulos B."/>
            <person name="Baker S."/>
            <person name="Barry K."/>
            <person name="Bills G."/>
            <person name="Bluhm B."/>
            <person name="Cannon C."/>
            <person name="Castanera R."/>
            <person name="Culley D."/>
            <person name="Daum C."/>
            <person name="Ezra D."/>
            <person name="Gonzalez J."/>
            <person name="Henrissat B."/>
            <person name="Kuo A."/>
            <person name="Liang C."/>
            <person name="Lipzen A."/>
            <person name="Lutzoni F."/>
            <person name="Magnuson J."/>
            <person name="Mondo S."/>
            <person name="Nolan M."/>
            <person name="Ohm R."/>
            <person name="Pangilinan J."/>
            <person name="Park H.-J."/>
            <person name="Ramirez L."/>
            <person name="Alfaro M."/>
            <person name="Sun H."/>
            <person name="Tritt A."/>
            <person name="Yoshinaga Y."/>
            <person name="Zwiers L.-H."/>
            <person name="Turgeon B."/>
            <person name="Goodwin S."/>
            <person name="Spatafora J."/>
            <person name="Crous P."/>
            <person name="Grigoriev I."/>
        </authorList>
    </citation>
    <scope>NUCLEOTIDE SEQUENCE</scope>
    <source>
        <strain evidence="2">CBS 113389</strain>
    </source>
</reference>
<feature type="compositionally biased region" description="Low complexity" evidence="1">
    <location>
        <begin position="105"/>
        <end position="121"/>
    </location>
</feature>
<sequence length="211" mass="22195">MRKSDLHHRLKKPPSSPSGELPGTISALAECIAALAPKEFRVILSAARRWLVLFTTLLDHSPPPLFSRGVVKREAAGISRPPPRSRSPSEGAWVERRFIDGRPCAAPSSASSKPASSSESSPAPPVIQPRPASMEPRPARSCWNEGRGGCSARMPGWFASRVVLDMARVWPIEAAAAVAVAADPGPPGSLSRMDDAGASTGDRGLSAPPVA</sequence>